<proteinExistence type="predicted"/>
<reference evidence="1 2" key="1">
    <citation type="submission" date="2019-07" db="EMBL/GenBank/DDBJ databases">
        <title>Whole genome shotgun sequence of Rhizobium naphthalenivorans NBRC 107585.</title>
        <authorList>
            <person name="Hosoyama A."/>
            <person name="Uohara A."/>
            <person name="Ohji S."/>
            <person name="Ichikawa N."/>
        </authorList>
    </citation>
    <scope>NUCLEOTIDE SEQUENCE [LARGE SCALE GENOMIC DNA]</scope>
    <source>
        <strain evidence="1 2">NBRC 107585</strain>
    </source>
</reference>
<protein>
    <submittedName>
        <fullName evidence="1">Uncharacterized protein</fullName>
    </submittedName>
</protein>
<comment type="caution">
    <text evidence="1">The sequence shown here is derived from an EMBL/GenBank/DDBJ whole genome shotgun (WGS) entry which is preliminary data.</text>
</comment>
<dbReference type="EMBL" id="BJZP01000005">
    <property type="protein sequence ID" value="GEO84371.1"/>
    <property type="molecule type" value="Genomic_DNA"/>
</dbReference>
<sequence length="44" mass="4814">MQVNSTTQTKAPAATIPAHVLERLENEWRQMRLAGPQPVAATAK</sequence>
<dbReference type="RefSeq" id="WP_268906687.1">
    <property type="nucleotide sequence ID" value="NZ_BJZP01000005.1"/>
</dbReference>
<name>A0A512HG10_9HYPH</name>
<organism evidence="1 2">
    <name type="scientific">Ciceribacter naphthalenivorans</name>
    <dbReference type="NCBI Taxonomy" id="1118451"/>
    <lineage>
        <taxon>Bacteria</taxon>
        <taxon>Pseudomonadati</taxon>
        <taxon>Pseudomonadota</taxon>
        <taxon>Alphaproteobacteria</taxon>
        <taxon>Hyphomicrobiales</taxon>
        <taxon>Rhizobiaceae</taxon>
        <taxon>Ciceribacter</taxon>
    </lineage>
</organism>
<accession>A0A512HG10</accession>
<dbReference type="AlphaFoldDB" id="A0A512HG10"/>
<evidence type="ECO:0000313" key="2">
    <source>
        <dbReference type="Proteomes" id="UP000321717"/>
    </source>
</evidence>
<keyword evidence="2" id="KW-1185">Reference proteome</keyword>
<dbReference type="Proteomes" id="UP000321717">
    <property type="component" value="Unassembled WGS sequence"/>
</dbReference>
<gene>
    <name evidence="1" type="ORF">RNA01_13030</name>
</gene>
<evidence type="ECO:0000313" key="1">
    <source>
        <dbReference type="EMBL" id="GEO84371.1"/>
    </source>
</evidence>